<keyword evidence="4" id="KW-1185">Reference proteome</keyword>
<dbReference type="PANTHER" id="PTHR35562">
    <property type="entry name" value="DNA ENDONUCLEASE SMRA-RELATED"/>
    <property type="match status" value="1"/>
</dbReference>
<dbReference type="SUPFAM" id="SSF160443">
    <property type="entry name" value="SMR domain-like"/>
    <property type="match status" value="1"/>
</dbReference>
<feature type="domain" description="Smr" evidence="2">
    <location>
        <begin position="108"/>
        <end position="191"/>
    </location>
</feature>
<proteinExistence type="predicted"/>
<sequence>MSKGRKLTRGENALWNKVANTARPMPGRMESLLGSSADLAPKVSENSVQPPEPAKVTEGMRKALAASFRESPVEETRKAKQPAASLHPIERPVHRKIARGRLPIDATIDLHGLDQSAAHMRLLGFLGRAYADGLRHVLVITGKGASFGSEGALKRAVPHWLTQPDFRPYVSGYEQAARGHGGEGAIYLRLKKRRPAP</sequence>
<organism evidence="3 4">
    <name type="scientific">Georhizobium profundi</name>
    <dbReference type="NCBI Taxonomy" id="2341112"/>
    <lineage>
        <taxon>Bacteria</taxon>
        <taxon>Pseudomonadati</taxon>
        <taxon>Pseudomonadota</taxon>
        <taxon>Alphaproteobacteria</taxon>
        <taxon>Hyphomicrobiales</taxon>
        <taxon>Rhizobiaceae</taxon>
        <taxon>Georhizobium</taxon>
    </lineage>
</organism>
<dbReference type="AlphaFoldDB" id="A0A3Q8XLT1"/>
<evidence type="ECO:0000259" key="2">
    <source>
        <dbReference type="PROSITE" id="PS50828"/>
    </source>
</evidence>
<evidence type="ECO:0000313" key="4">
    <source>
        <dbReference type="Proteomes" id="UP000268192"/>
    </source>
</evidence>
<dbReference type="SMART" id="SM00463">
    <property type="entry name" value="SMR"/>
    <property type="match status" value="1"/>
</dbReference>
<dbReference type="KEGG" id="abaw:D5400_02565"/>
<accession>A0A3Q8XLT1</accession>
<evidence type="ECO:0000256" key="1">
    <source>
        <dbReference type="SAM" id="MobiDB-lite"/>
    </source>
</evidence>
<dbReference type="Proteomes" id="UP000268192">
    <property type="component" value="Chromosome"/>
</dbReference>
<dbReference type="Pfam" id="PF01713">
    <property type="entry name" value="Smr"/>
    <property type="match status" value="1"/>
</dbReference>
<dbReference type="PANTHER" id="PTHR35562:SF2">
    <property type="entry name" value="DNA ENDONUCLEASE SMRA-RELATED"/>
    <property type="match status" value="1"/>
</dbReference>
<dbReference type="InterPro" id="IPR036063">
    <property type="entry name" value="Smr_dom_sf"/>
</dbReference>
<dbReference type="PROSITE" id="PS50828">
    <property type="entry name" value="SMR"/>
    <property type="match status" value="1"/>
</dbReference>
<dbReference type="RefSeq" id="WP_126007364.1">
    <property type="nucleotide sequence ID" value="NZ_CP032509.1"/>
</dbReference>
<dbReference type="OrthoDB" id="7165597at2"/>
<name>A0A3Q8XLT1_9HYPH</name>
<dbReference type="Gene3D" id="3.30.1370.110">
    <property type="match status" value="1"/>
</dbReference>
<feature type="region of interest" description="Disordered" evidence="1">
    <location>
        <begin position="1"/>
        <end position="59"/>
    </location>
</feature>
<evidence type="ECO:0000313" key="3">
    <source>
        <dbReference type="EMBL" id="AZN70310.1"/>
    </source>
</evidence>
<dbReference type="InterPro" id="IPR002625">
    <property type="entry name" value="Smr_dom"/>
</dbReference>
<protein>
    <submittedName>
        <fullName evidence="3">DNA mismatch repair protein MutS</fullName>
    </submittedName>
</protein>
<reference evidence="3 4" key="1">
    <citation type="submission" date="2018-09" db="EMBL/GenBank/DDBJ databases">
        <title>Marinorhizobium profundi gen. nov., sp. nov., isolated from a deep-sea sediment sample from the New Britain Trench and proposal of Marinorhizobiaceae fam. nov. in the order Rhizobiales of the class Alphaproteobacteria.</title>
        <authorList>
            <person name="Cao J."/>
        </authorList>
    </citation>
    <scope>NUCLEOTIDE SEQUENCE [LARGE SCALE GENOMIC DNA]</scope>
    <source>
        <strain evidence="3 4">WS11</strain>
    </source>
</reference>
<dbReference type="EMBL" id="CP032509">
    <property type="protein sequence ID" value="AZN70310.1"/>
    <property type="molecule type" value="Genomic_DNA"/>
</dbReference>
<gene>
    <name evidence="3" type="ORF">D5400_02565</name>
</gene>